<accession>A0A1I7U5E0</accession>
<proteinExistence type="predicted"/>
<name>A0A1I7U5E0_9PELO</name>
<protein>
    <submittedName>
        <fullName evidence="4">DUF2130 domain-containing protein</fullName>
    </submittedName>
</protein>
<evidence type="ECO:0000313" key="3">
    <source>
        <dbReference type="Proteomes" id="UP000095282"/>
    </source>
</evidence>
<feature type="coiled-coil region" evidence="1">
    <location>
        <begin position="112"/>
        <end position="153"/>
    </location>
</feature>
<dbReference type="WBParaSite" id="Csp11.Scaffold629.g15027.t1">
    <property type="protein sequence ID" value="Csp11.Scaffold629.g15027.t1"/>
    <property type="gene ID" value="Csp11.Scaffold629.g15027"/>
</dbReference>
<keyword evidence="3" id="KW-1185">Reference proteome</keyword>
<evidence type="ECO:0000256" key="1">
    <source>
        <dbReference type="SAM" id="Coils"/>
    </source>
</evidence>
<evidence type="ECO:0000313" key="4">
    <source>
        <dbReference type="WBParaSite" id="Csp11.Scaffold629.g15027.t1"/>
    </source>
</evidence>
<reference evidence="4" key="1">
    <citation type="submission" date="2016-11" db="UniProtKB">
        <authorList>
            <consortium name="WormBaseParasite"/>
        </authorList>
    </citation>
    <scope>IDENTIFICATION</scope>
</reference>
<dbReference type="AlphaFoldDB" id="A0A1I7U5E0"/>
<sequence>MRGSSRRGASNPRGRGTKTQRVQTEPLNPGKRARVIFPASEYQDRQVPQGAPIQAPREPESLESENERLRKVVKSMDGKIKRREKTIITEREQFMKLMKGQEAQIKVRDEQLKAEKEQNAQLKRSLDNQSKELADLVIKLPMLEIEMRELKKAQQQGTGQEAAPVVVQEAIAQQINAQEAPVQEGQDSPRVIWKLTTSEEALAIWNDMFGGPEYF</sequence>
<organism evidence="3 4">
    <name type="scientific">Caenorhabditis tropicalis</name>
    <dbReference type="NCBI Taxonomy" id="1561998"/>
    <lineage>
        <taxon>Eukaryota</taxon>
        <taxon>Metazoa</taxon>
        <taxon>Ecdysozoa</taxon>
        <taxon>Nematoda</taxon>
        <taxon>Chromadorea</taxon>
        <taxon>Rhabditida</taxon>
        <taxon>Rhabditina</taxon>
        <taxon>Rhabditomorpha</taxon>
        <taxon>Rhabditoidea</taxon>
        <taxon>Rhabditidae</taxon>
        <taxon>Peloderinae</taxon>
        <taxon>Caenorhabditis</taxon>
    </lineage>
</organism>
<dbReference type="Proteomes" id="UP000095282">
    <property type="component" value="Unplaced"/>
</dbReference>
<keyword evidence="1" id="KW-0175">Coiled coil</keyword>
<evidence type="ECO:0000256" key="2">
    <source>
        <dbReference type="SAM" id="MobiDB-lite"/>
    </source>
</evidence>
<feature type="region of interest" description="Disordered" evidence="2">
    <location>
        <begin position="1"/>
        <end position="67"/>
    </location>
</feature>
<feature type="compositionally biased region" description="Polar residues" evidence="2">
    <location>
        <begin position="17"/>
        <end position="26"/>
    </location>
</feature>
<feature type="compositionally biased region" description="Basic and acidic residues" evidence="2">
    <location>
        <begin position="57"/>
        <end position="67"/>
    </location>
</feature>